<evidence type="ECO:0000313" key="2">
    <source>
        <dbReference type="EMBL" id="TCP30928.1"/>
    </source>
</evidence>
<dbReference type="Proteomes" id="UP000295416">
    <property type="component" value="Unassembled WGS sequence"/>
</dbReference>
<dbReference type="RefSeq" id="WP_132744222.1">
    <property type="nucleotide sequence ID" value="NZ_SLXK01000004.1"/>
</dbReference>
<dbReference type="Pfam" id="PF01381">
    <property type="entry name" value="HTH_3"/>
    <property type="match status" value="1"/>
</dbReference>
<accession>A0A4R2P9B3</accession>
<dbReference type="Gene3D" id="1.25.40.10">
    <property type="entry name" value="Tetratricopeptide repeat domain"/>
    <property type="match status" value="1"/>
</dbReference>
<dbReference type="PROSITE" id="PS50943">
    <property type="entry name" value="HTH_CROC1"/>
    <property type="match status" value="1"/>
</dbReference>
<dbReference type="Gene3D" id="1.10.260.40">
    <property type="entry name" value="lambda repressor-like DNA-binding domains"/>
    <property type="match status" value="1"/>
</dbReference>
<dbReference type="CDD" id="cd00093">
    <property type="entry name" value="HTH_XRE"/>
    <property type="match status" value="1"/>
</dbReference>
<dbReference type="SMART" id="SM00530">
    <property type="entry name" value="HTH_XRE"/>
    <property type="match status" value="1"/>
</dbReference>
<evidence type="ECO:0000259" key="1">
    <source>
        <dbReference type="PROSITE" id="PS50943"/>
    </source>
</evidence>
<dbReference type="OrthoDB" id="252257at2"/>
<dbReference type="AlphaFoldDB" id="A0A4R2P9B3"/>
<feature type="domain" description="HTH cro/C1-type" evidence="1">
    <location>
        <begin position="7"/>
        <end position="60"/>
    </location>
</feature>
<sequence>MYEGKIIKFYRKKARLTQDQLGQGICSVTHISKIERGLTEYSPEITNMLAERLGIDMTDKLNKLSSLKKRLDQWHDAISSQRLDEAKAIKNELDQNNLIPISDYHLLYQLLIARYFLMVGDSPAANKQIKAIQKNYKKLPQFEDNLFKHVRGIYHLFIGEHFTAIDILRTIQPELYQNPKYYYHLAAAYHHIHSPVKAYYYAEKALQFFKRDNNFLDIIDAEMLMLIQVEVDKHRPFEETVEQYNRLLHSCDLCHSVDKKGKVLHNFAYEHLSRNNYKKAASLYKQSMDLKDKGTDIYLLSLEGYVRSCFFERLLSEEELLGMVHDGKSTASALNDDIYILLFNLLDYLIKGQKKRYHTYMKEKALPYVQSHGFIHITIQYQKELYRYYVETGQTELALEIADQIINRDDGDGREIKTKG</sequence>
<dbReference type="SUPFAM" id="SSF47413">
    <property type="entry name" value="lambda repressor-like DNA-binding domains"/>
    <property type="match status" value="1"/>
</dbReference>
<comment type="caution">
    <text evidence="2">The sequence shown here is derived from an EMBL/GenBank/DDBJ whole genome shotgun (WGS) entry which is preliminary data.</text>
</comment>
<name>A0A4R2P9B3_9BACL</name>
<evidence type="ECO:0000313" key="3">
    <source>
        <dbReference type="Proteomes" id="UP000295416"/>
    </source>
</evidence>
<gene>
    <name evidence="2" type="ORF">EV207_104107</name>
</gene>
<dbReference type="EMBL" id="SLXK01000004">
    <property type="protein sequence ID" value="TCP30928.1"/>
    <property type="molecule type" value="Genomic_DNA"/>
</dbReference>
<reference evidence="2 3" key="1">
    <citation type="submission" date="2019-03" db="EMBL/GenBank/DDBJ databases">
        <title>Genomic Encyclopedia of Type Strains, Phase IV (KMG-IV): sequencing the most valuable type-strain genomes for metagenomic binning, comparative biology and taxonomic classification.</title>
        <authorList>
            <person name="Goeker M."/>
        </authorList>
    </citation>
    <scope>NUCLEOTIDE SEQUENCE [LARGE SCALE GENOMIC DNA]</scope>
    <source>
        <strain evidence="2 3">DSM 19377</strain>
    </source>
</reference>
<dbReference type="SUPFAM" id="SSF48452">
    <property type="entry name" value="TPR-like"/>
    <property type="match status" value="1"/>
</dbReference>
<organism evidence="2 3">
    <name type="scientific">Scopulibacillus darangshiensis</name>
    <dbReference type="NCBI Taxonomy" id="442528"/>
    <lineage>
        <taxon>Bacteria</taxon>
        <taxon>Bacillati</taxon>
        <taxon>Bacillota</taxon>
        <taxon>Bacilli</taxon>
        <taxon>Bacillales</taxon>
        <taxon>Sporolactobacillaceae</taxon>
        <taxon>Scopulibacillus</taxon>
    </lineage>
</organism>
<dbReference type="SMART" id="SM00028">
    <property type="entry name" value="TPR"/>
    <property type="match status" value="2"/>
</dbReference>
<protein>
    <submittedName>
        <fullName evidence="2">Helix-turn-helix protein</fullName>
    </submittedName>
</protein>
<dbReference type="InterPro" id="IPR010982">
    <property type="entry name" value="Lambda_DNA-bd_dom_sf"/>
</dbReference>
<dbReference type="InterPro" id="IPR019734">
    <property type="entry name" value="TPR_rpt"/>
</dbReference>
<keyword evidence="3" id="KW-1185">Reference proteome</keyword>
<dbReference type="InterPro" id="IPR011990">
    <property type="entry name" value="TPR-like_helical_dom_sf"/>
</dbReference>
<proteinExistence type="predicted"/>
<dbReference type="InterPro" id="IPR001387">
    <property type="entry name" value="Cro/C1-type_HTH"/>
</dbReference>
<dbReference type="Gene3D" id="1.25.40.1000">
    <property type="match status" value="1"/>
</dbReference>
<dbReference type="GO" id="GO:0003677">
    <property type="term" value="F:DNA binding"/>
    <property type="evidence" value="ECO:0007669"/>
    <property type="project" value="InterPro"/>
</dbReference>